<feature type="transmembrane region" description="Helical" evidence="1">
    <location>
        <begin position="50"/>
        <end position="72"/>
    </location>
</feature>
<keyword evidence="3" id="KW-1185">Reference proteome</keyword>
<keyword evidence="1" id="KW-0812">Transmembrane</keyword>
<dbReference type="AlphaFoldDB" id="A0A6M2B520"/>
<keyword evidence="1" id="KW-1133">Transmembrane helix</keyword>
<dbReference type="RefSeq" id="WP_165059780.1">
    <property type="nucleotide sequence ID" value="NZ_JAADJS010000003.1"/>
</dbReference>
<evidence type="ECO:0000313" key="3">
    <source>
        <dbReference type="Proteomes" id="UP000476696"/>
    </source>
</evidence>
<accession>A0A6M2B520</accession>
<proteinExistence type="predicted"/>
<evidence type="ECO:0000256" key="1">
    <source>
        <dbReference type="SAM" id="Phobius"/>
    </source>
</evidence>
<dbReference type="Proteomes" id="UP000476696">
    <property type="component" value="Unassembled WGS sequence"/>
</dbReference>
<reference evidence="2 3" key="1">
    <citation type="submission" date="2020-03" db="EMBL/GenBank/DDBJ databases">
        <title>Rahnella aceri sp. nov., isoated from traditional Jeju Makgeolli.</title>
        <authorList>
            <person name="Kim I.S."/>
            <person name="Jeon D."/>
        </authorList>
    </citation>
    <scope>NUCLEOTIDE SEQUENCE [LARGE SCALE GENOMIC DNA]</scope>
    <source>
        <strain evidence="2 3">Lac-M11</strain>
    </source>
</reference>
<evidence type="ECO:0000313" key="2">
    <source>
        <dbReference type="EMBL" id="NGX88350.1"/>
    </source>
</evidence>
<keyword evidence="1" id="KW-0472">Membrane</keyword>
<name>A0A6M2B520_9GAMM</name>
<gene>
    <name evidence="2" type="ORF">GW579_14820</name>
</gene>
<feature type="transmembrane region" description="Helical" evidence="1">
    <location>
        <begin position="21"/>
        <end position="38"/>
    </location>
</feature>
<dbReference type="EMBL" id="JAADJS010000003">
    <property type="protein sequence ID" value="NGX88350.1"/>
    <property type="molecule type" value="Genomic_DNA"/>
</dbReference>
<protein>
    <submittedName>
        <fullName evidence="2">Uncharacterized protein</fullName>
    </submittedName>
</protein>
<comment type="caution">
    <text evidence="2">The sequence shown here is derived from an EMBL/GenBank/DDBJ whole genome shotgun (WGS) entry which is preliminary data.</text>
</comment>
<sequence length="410" mass="44831">MSVKLNTIPGLSLRTAPPKPLRWLGVLVGFVASGILLMRFLGKLIGETSFWWFAIGIPALFWVVLMGLRLAVYMMQQIHANAWDKRREQVILQEVRRGRRAFQILASVSSTAHAGIRDFSDISESLLRNENKIVPQTSWNSGTNIRHSRLPVMEGVSAEAQILSAFSGLLNTLSKTLIQLPPDKPVAVLLESTSSESGSRIRELWLQAWQKSAFPHPTQFLDNHGLAVLDHWLDYRIKDNAVLLVVALQLAPEEPAMTGEAVVGVLLGNRLTQHDLQPQALLHRPERSLPEEDALHSGVLQAADWVPLHDDAIKHLWLTGIPTGSEADQSIITAQGKPPLTSITAGPALHNINEFLGDPGLSAPWLAIATAAQAISRSPAPHMIISGEPDSNAVWCTVVSPLASHKENTA</sequence>
<organism evidence="2 3">
    <name type="scientific">Rahnella contaminans</name>
    <dbReference type="NCBI Taxonomy" id="2703882"/>
    <lineage>
        <taxon>Bacteria</taxon>
        <taxon>Pseudomonadati</taxon>
        <taxon>Pseudomonadota</taxon>
        <taxon>Gammaproteobacteria</taxon>
        <taxon>Enterobacterales</taxon>
        <taxon>Yersiniaceae</taxon>
        <taxon>Rahnella</taxon>
    </lineage>
</organism>